<sequence length="51" mass="5493">MAETLNTQDGRRLSQDPSKLTKAALLGNQAGNITFYKMEATAAALQFLCCS</sequence>
<evidence type="ECO:0000313" key="2">
    <source>
        <dbReference type="Proteomes" id="UP000654075"/>
    </source>
</evidence>
<dbReference type="Proteomes" id="UP000654075">
    <property type="component" value="Unassembled WGS sequence"/>
</dbReference>
<gene>
    <name evidence="1" type="ORF">PGLA1383_LOCUS23423</name>
</gene>
<dbReference type="AlphaFoldDB" id="A0A813EX19"/>
<reference evidence="1" key="1">
    <citation type="submission" date="2021-02" db="EMBL/GenBank/DDBJ databases">
        <authorList>
            <person name="Dougan E. K."/>
            <person name="Rhodes N."/>
            <person name="Thang M."/>
            <person name="Chan C."/>
        </authorList>
    </citation>
    <scope>NUCLEOTIDE SEQUENCE</scope>
</reference>
<protein>
    <submittedName>
        <fullName evidence="1">Uncharacterized protein</fullName>
    </submittedName>
</protein>
<comment type="caution">
    <text evidence="1">The sequence shown here is derived from an EMBL/GenBank/DDBJ whole genome shotgun (WGS) entry which is preliminary data.</text>
</comment>
<organism evidence="1 2">
    <name type="scientific">Polarella glacialis</name>
    <name type="common">Dinoflagellate</name>
    <dbReference type="NCBI Taxonomy" id="89957"/>
    <lineage>
        <taxon>Eukaryota</taxon>
        <taxon>Sar</taxon>
        <taxon>Alveolata</taxon>
        <taxon>Dinophyceae</taxon>
        <taxon>Suessiales</taxon>
        <taxon>Suessiaceae</taxon>
        <taxon>Polarella</taxon>
    </lineage>
</organism>
<name>A0A813EX19_POLGL</name>
<proteinExistence type="predicted"/>
<evidence type="ECO:0000313" key="1">
    <source>
        <dbReference type="EMBL" id="CAE8605308.1"/>
    </source>
</evidence>
<accession>A0A813EX19</accession>
<dbReference type="EMBL" id="CAJNNV010017646">
    <property type="protein sequence ID" value="CAE8605308.1"/>
    <property type="molecule type" value="Genomic_DNA"/>
</dbReference>
<keyword evidence="2" id="KW-1185">Reference proteome</keyword>